<dbReference type="PRINTS" id="PR00090">
    <property type="entry name" value="RNGDIOXGNASE"/>
</dbReference>
<accession>A0A9Q3UIS7</accession>
<evidence type="ECO:0000256" key="5">
    <source>
        <dbReference type="ARBA" id="ARBA00022827"/>
    </source>
</evidence>
<sequence length="950" mass="103985">MTWTPVKGADALSPDGGVMAVTIDNVAVALYRFGEDYLATGNICTHQYALLSDGFVENGCVECPLHQAVFDVRTGKALSGPVSKDLETYAVKVEDGQVFVDVTRPAEISEAPADNRIAMAEERDQRCFAIVGGGQAAASAARALRDAGFTGTVKLFAREQALPYERPPLSKAILLGEAPLHGPTLLDGPAAEQLHIELHLGVAVTAIDAERKTLTASDGETHAYDQLLLATGASPRPLPIPGADLSAVHSLRTLEDAIAFKRALQPGRHIAIIGSGFIGLEAASAARQRGCEVTLVEAAPRICSRALHPMAALRVHKLAERNGVRILTDVQTTAFEAADGGVALKLNNGETLRADSVLVGIGVIPETALAESLGLEIENGIVVDRFGRTGLEGVFAAGDAAVTRREDGTLLRLESWQNAQEQAAAAARTMAGQDTAHDAVPWFWSDQFAHNIQMLGLPTADDQMIAKPGSNGAETLYFHNGERLTGVIAFNDPGAIRRGREWLRRGLSVDALNRLLENTAGAAGDARLPAPLRRGTMSDLSNYYVWPREGLTRVPDWVYTDPYIFELEVERIFHGPTWNYVALEVEIPNAGDFKQSNVGPTPVVVSRDEDGGINVFVNRCSHRAAQFCRDLRGNTEEFVCPYHQWSYDLKGNLAGVPFRRGVDGKGGMPKDFKTCDHGPTKLKVTTRHGVVFASFDHDMKPLEDYLGPDMLREFDATFDGRELKLLGYYRNSLPGNWKLYHENLKDPYHATLLHTFLVSFGLLVAGNKSQMICDETGLHGAMASAKSDGTNVSEENRKEMRAYRPEFQLEREDMLNFIPEFNSEWSVTMLTVWPNLIVQREMNTLGVRQIVPSGPDEFVMNWTMFGFADDDEEMTRHRLRQGNLMGPAGFLGLEDNEAIKFVQDGMKRTQPGEHLVALDPDTPAGTADTLISESAIRAMYQSWRRALDIE</sequence>
<dbReference type="PROSITE" id="PS00570">
    <property type="entry name" value="RING_HYDROXYL_ALPHA"/>
    <property type="match status" value="1"/>
</dbReference>
<comment type="cofactor">
    <cofactor evidence="1">
        <name>FAD</name>
        <dbReference type="ChEBI" id="CHEBI:57692"/>
    </cofactor>
</comment>
<keyword evidence="12" id="KW-1185">Reference proteome</keyword>
<dbReference type="InterPro" id="IPR050446">
    <property type="entry name" value="FAD-oxidoreductase/Apoptosis"/>
</dbReference>
<keyword evidence="3" id="KW-0001">2Fe-2S</keyword>
<dbReference type="InterPro" id="IPR001663">
    <property type="entry name" value="Rng_hydr_dOase-A"/>
</dbReference>
<evidence type="ECO:0000259" key="10">
    <source>
        <dbReference type="PROSITE" id="PS51296"/>
    </source>
</evidence>
<dbReference type="InterPro" id="IPR017941">
    <property type="entry name" value="Rieske_2Fe-2S"/>
</dbReference>
<gene>
    <name evidence="11" type="ORF">LL252_00225</name>
</gene>
<dbReference type="Pfam" id="PF00848">
    <property type="entry name" value="Ring_hydroxyl_A"/>
    <property type="match status" value="1"/>
</dbReference>
<keyword evidence="6" id="KW-0560">Oxidoreductase</keyword>
<evidence type="ECO:0000256" key="7">
    <source>
        <dbReference type="ARBA" id="ARBA00023004"/>
    </source>
</evidence>
<protein>
    <submittedName>
        <fullName evidence="11">FAD-dependent oxidoreductase</fullName>
    </submittedName>
</protein>
<dbReference type="PANTHER" id="PTHR43557">
    <property type="entry name" value="APOPTOSIS-INDUCING FACTOR 1"/>
    <property type="match status" value="1"/>
</dbReference>
<evidence type="ECO:0000256" key="2">
    <source>
        <dbReference type="ARBA" id="ARBA00022630"/>
    </source>
</evidence>
<dbReference type="Gene3D" id="3.30.390.30">
    <property type="match status" value="1"/>
</dbReference>
<evidence type="ECO:0000256" key="8">
    <source>
        <dbReference type="ARBA" id="ARBA00023014"/>
    </source>
</evidence>
<name>A0A9Q3UIS7_9GAMM</name>
<keyword evidence="2" id="KW-0285">Flavoprotein</keyword>
<dbReference type="InterPro" id="IPR028202">
    <property type="entry name" value="Reductase_C"/>
</dbReference>
<dbReference type="InterPro" id="IPR015879">
    <property type="entry name" value="Ring_hydroxy_dOase_asu_C_dom"/>
</dbReference>
<feature type="domain" description="Rieske" evidence="10">
    <location>
        <begin position="3"/>
        <end position="100"/>
    </location>
</feature>
<proteinExistence type="predicted"/>
<dbReference type="PROSITE" id="PS51296">
    <property type="entry name" value="RIESKE"/>
    <property type="match status" value="2"/>
</dbReference>
<comment type="caution">
    <text evidence="11">The sequence shown here is derived from an EMBL/GenBank/DDBJ whole genome shotgun (WGS) entry which is preliminary data.</text>
</comment>
<evidence type="ECO:0000256" key="6">
    <source>
        <dbReference type="ARBA" id="ARBA00023002"/>
    </source>
</evidence>
<dbReference type="InterPro" id="IPR023753">
    <property type="entry name" value="FAD/NAD-binding_dom"/>
</dbReference>
<dbReference type="Gene3D" id="3.90.380.10">
    <property type="entry name" value="Naphthalene 1,2-dioxygenase Alpha Subunit, Chain A, domain 1"/>
    <property type="match status" value="1"/>
</dbReference>
<dbReference type="EMBL" id="JAJGNA010000001">
    <property type="protein sequence ID" value="MCC4306980.1"/>
    <property type="molecule type" value="Genomic_DNA"/>
</dbReference>
<dbReference type="Gene3D" id="3.50.50.60">
    <property type="entry name" value="FAD/NAD(P)-binding domain"/>
    <property type="match status" value="2"/>
</dbReference>
<evidence type="ECO:0000313" key="11">
    <source>
        <dbReference type="EMBL" id="MCC4306980.1"/>
    </source>
</evidence>
<evidence type="ECO:0000313" key="12">
    <source>
        <dbReference type="Proteomes" id="UP001108027"/>
    </source>
</evidence>
<dbReference type="InterPro" id="IPR016156">
    <property type="entry name" value="FAD/NAD-linked_Rdtase_dimer_sf"/>
</dbReference>
<feature type="domain" description="Rieske" evidence="10">
    <location>
        <begin position="578"/>
        <end position="662"/>
    </location>
</feature>
<dbReference type="CDD" id="cd08880">
    <property type="entry name" value="RHO_alpha_C_ahdA1c-like"/>
    <property type="match status" value="1"/>
</dbReference>
<dbReference type="Pfam" id="PF00355">
    <property type="entry name" value="Rieske"/>
    <property type="match status" value="2"/>
</dbReference>
<dbReference type="Proteomes" id="UP001108027">
    <property type="component" value="Unassembled WGS sequence"/>
</dbReference>
<keyword evidence="4" id="KW-0479">Metal-binding</keyword>
<reference evidence="11" key="1">
    <citation type="submission" date="2021-10" db="EMBL/GenBank/DDBJ databases">
        <title>The diversity and Nitrogen Metabolism of Culturable Nitrate-Utilizing Bacteria Within the Oxygen Minimum Zone of the Changjiang (Yangtze River)Estuary.</title>
        <authorList>
            <person name="Zhang D."/>
            <person name="Zheng J."/>
            <person name="Liu S."/>
            <person name="He W."/>
        </authorList>
    </citation>
    <scope>NUCLEOTIDE SEQUENCE</scope>
    <source>
        <strain evidence="11">FXH-223</strain>
    </source>
</reference>
<keyword evidence="5" id="KW-0274">FAD</keyword>
<dbReference type="SUPFAM" id="SSF55424">
    <property type="entry name" value="FAD/NAD-linked reductases, dimerisation (C-terminal) domain"/>
    <property type="match status" value="1"/>
</dbReference>
<keyword evidence="9" id="KW-0520">NAD</keyword>
<dbReference type="AlphaFoldDB" id="A0A9Q3UIS7"/>
<dbReference type="CDD" id="cd03528">
    <property type="entry name" value="Rieske_RO_ferredoxin"/>
    <property type="match status" value="1"/>
</dbReference>
<dbReference type="SUPFAM" id="SSF51905">
    <property type="entry name" value="FAD/NAD(P)-binding domain"/>
    <property type="match status" value="2"/>
</dbReference>
<keyword evidence="7" id="KW-0408">Iron</keyword>
<dbReference type="InterPro" id="IPR015881">
    <property type="entry name" value="ARHD_Rieske_2Fe_2S"/>
</dbReference>
<evidence type="ECO:0000256" key="4">
    <source>
        <dbReference type="ARBA" id="ARBA00022723"/>
    </source>
</evidence>
<dbReference type="Pfam" id="PF14759">
    <property type="entry name" value="Reductase_C"/>
    <property type="match status" value="1"/>
</dbReference>
<dbReference type="SUPFAM" id="SSF50022">
    <property type="entry name" value="ISP domain"/>
    <property type="match status" value="2"/>
</dbReference>
<dbReference type="SUPFAM" id="SSF55961">
    <property type="entry name" value="Bet v1-like"/>
    <property type="match status" value="1"/>
</dbReference>
<dbReference type="PANTHER" id="PTHR43557:SF2">
    <property type="entry name" value="RIESKE DOMAIN-CONTAINING PROTEIN-RELATED"/>
    <property type="match status" value="1"/>
</dbReference>
<evidence type="ECO:0000256" key="3">
    <source>
        <dbReference type="ARBA" id="ARBA00022714"/>
    </source>
</evidence>
<dbReference type="Gene3D" id="2.102.10.10">
    <property type="entry name" value="Rieske [2Fe-2S] iron-sulphur domain"/>
    <property type="match status" value="2"/>
</dbReference>
<evidence type="ECO:0000256" key="9">
    <source>
        <dbReference type="ARBA" id="ARBA00023027"/>
    </source>
</evidence>
<dbReference type="GO" id="GO:0005737">
    <property type="term" value="C:cytoplasm"/>
    <property type="evidence" value="ECO:0007669"/>
    <property type="project" value="TreeGrafter"/>
</dbReference>
<dbReference type="Pfam" id="PF07992">
    <property type="entry name" value="Pyr_redox_2"/>
    <property type="match status" value="1"/>
</dbReference>
<dbReference type="GO" id="GO:0005506">
    <property type="term" value="F:iron ion binding"/>
    <property type="evidence" value="ECO:0007669"/>
    <property type="project" value="InterPro"/>
</dbReference>
<dbReference type="RefSeq" id="WP_228232094.1">
    <property type="nucleotide sequence ID" value="NZ_JAJGNA010000001.1"/>
</dbReference>
<organism evidence="11 12">
    <name type="scientific">Alloalcanivorax marinus</name>
    <dbReference type="NCBI Taxonomy" id="1177169"/>
    <lineage>
        <taxon>Bacteria</taxon>
        <taxon>Pseudomonadati</taxon>
        <taxon>Pseudomonadota</taxon>
        <taxon>Gammaproteobacteria</taxon>
        <taxon>Oceanospirillales</taxon>
        <taxon>Alcanivoracaceae</taxon>
        <taxon>Alloalcanivorax</taxon>
    </lineage>
</organism>
<dbReference type="GO" id="GO:0051537">
    <property type="term" value="F:2 iron, 2 sulfur cluster binding"/>
    <property type="evidence" value="ECO:0007669"/>
    <property type="project" value="UniProtKB-KW"/>
</dbReference>
<dbReference type="GO" id="GO:0016651">
    <property type="term" value="F:oxidoreductase activity, acting on NAD(P)H"/>
    <property type="evidence" value="ECO:0007669"/>
    <property type="project" value="TreeGrafter"/>
</dbReference>
<keyword evidence="8" id="KW-0411">Iron-sulfur</keyword>
<dbReference type="InterPro" id="IPR043264">
    <property type="entry name" value="AhdA1c-like_alpha_C"/>
</dbReference>
<dbReference type="InterPro" id="IPR036922">
    <property type="entry name" value="Rieske_2Fe-2S_sf"/>
</dbReference>
<dbReference type="InterPro" id="IPR036188">
    <property type="entry name" value="FAD/NAD-bd_sf"/>
</dbReference>
<evidence type="ECO:0000256" key="1">
    <source>
        <dbReference type="ARBA" id="ARBA00001974"/>
    </source>
</evidence>